<dbReference type="Proteomes" id="UP000316080">
    <property type="component" value="Unassembled WGS sequence"/>
</dbReference>
<keyword evidence="1" id="KW-0472">Membrane</keyword>
<name>A0A523BDF4_9CREN</name>
<dbReference type="AlphaFoldDB" id="A0A523BDF4"/>
<keyword evidence="1" id="KW-0812">Transmembrane</keyword>
<dbReference type="Proteomes" id="UP000317265">
    <property type="component" value="Unassembled WGS sequence"/>
</dbReference>
<evidence type="ECO:0000313" key="2">
    <source>
        <dbReference type="EMBL" id="RZN55883.1"/>
    </source>
</evidence>
<comment type="caution">
    <text evidence="3">The sequence shown here is derived from an EMBL/GenBank/DDBJ whole genome shotgun (WGS) entry which is preliminary data.</text>
</comment>
<evidence type="ECO:0000313" key="4">
    <source>
        <dbReference type="Proteomes" id="UP000316080"/>
    </source>
</evidence>
<keyword evidence="1" id="KW-1133">Transmembrane helix</keyword>
<reference evidence="3 5" key="1">
    <citation type="journal article" date="2019" name="Nat. Microbiol.">
        <title>Expanding anaerobic alkane metabolism in the domain of Archaea.</title>
        <authorList>
            <person name="Wang Y."/>
            <person name="Wegener G."/>
            <person name="Hou J."/>
            <person name="Wang F."/>
            <person name="Xiao X."/>
        </authorList>
    </citation>
    <scope>NUCLEOTIDE SEQUENCE [LARGE SCALE GENOMIC DNA]</scope>
    <source>
        <strain evidence="3">WYZ-LMO11</strain>
    </source>
</reference>
<evidence type="ECO:0000256" key="1">
    <source>
        <dbReference type="SAM" id="Phobius"/>
    </source>
</evidence>
<gene>
    <name evidence="3" type="ORF">DSO09_02865</name>
    <name evidence="2" type="ORF">EF809_04130</name>
</gene>
<reference evidence="2 4" key="2">
    <citation type="journal article" date="2019" name="Nat. Microbiol.">
        <title>Wide diversity of methane and short-chain alkane metabolisms in uncultured archaea.</title>
        <authorList>
            <person name="Borrel G."/>
            <person name="Adam P.S."/>
            <person name="McKay L.J."/>
            <person name="Chen L.X."/>
            <person name="Sierra-Garcia I.N."/>
            <person name="Sieber C.M."/>
            <person name="Letourneur Q."/>
            <person name="Ghozlane A."/>
            <person name="Andersen G.L."/>
            <person name="Li W.J."/>
            <person name="Hallam S.J."/>
            <person name="Muyzer G."/>
            <person name="de Oliveira V.M."/>
            <person name="Inskeep W.P."/>
            <person name="Banfield J.F."/>
            <person name="Gribaldo S."/>
        </authorList>
    </citation>
    <scope>NUCLEOTIDE SEQUENCE [LARGE SCALE GENOMIC DNA]</scope>
    <source>
        <strain evidence="2">Verst-YHS</strain>
    </source>
</reference>
<accession>A0A523BDF4</accession>
<evidence type="ECO:0000313" key="3">
    <source>
        <dbReference type="EMBL" id="TDA38983.1"/>
    </source>
</evidence>
<organism evidence="3 5">
    <name type="scientific">Thermoproteota archaeon</name>
    <dbReference type="NCBI Taxonomy" id="2056631"/>
    <lineage>
        <taxon>Archaea</taxon>
        <taxon>Thermoproteota</taxon>
    </lineage>
</organism>
<sequence>MIRPIIRLLLIVSMLAISTIFSFYTYYYGKNIIESFQFASAKSIAYTITENILSSLADAKIKGKESSSFILLSQSILLITDDNKIIVNVENTNYTIDIPFNLSITPIHTTILALNITSYPNGTIQIIKVK</sequence>
<dbReference type="EMBL" id="QNVI01000040">
    <property type="protein sequence ID" value="TDA38983.1"/>
    <property type="molecule type" value="Genomic_DNA"/>
</dbReference>
<feature type="transmembrane region" description="Helical" evidence="1">
    <location>
        <begin position="6"/>
        <end position="27"/>
    </location>
</feature>
<dbReference type="EMBL" id="RXIH01000033">
    <property type="protein sequence ID" value="RZN55883.1"/>
    <property type="molecule type" value="Genomic_DNA"/>
</dbReference>
<proteinExistence type="predicted"/>
<evidence type="ECO:0000313" key="5">
    <source>
        <dbReference type="Proteomes" id="UP000317265"/>
    </source>
</evidence>
<protein>
    <submittedName>
        <fullName evidence="3">Uncharacterized protein</fullName>
    </submittedName>
</protein>